<gene>
    <name evidence="2" type="ORF">INT47_002552</name>
</gene>
<dbReference type="AlphaFoldDB" id="A0A8H7QIE1"/>
<proteinExistence type="predicted"/>
<comment type="caution">
    <text evidence="2">The sequence shown here is derived from an EMBL/GenBank/DDBJ whole genome shotgun (WGS) entry which is preliminary data.</text>
</comment>
<dbReference type="Proteomes" id="UP000603453">
    <property type="component" value="Unassembled WGS sequence"/>
</dbReference>
<reference evidence="2" key="1">
    <citation type="submission" date="2020-12" db="EMBL/GenBank/DDBJ databases">
        <title>Metabolic potential, ecology and presence of endohyphal bacteria is reflected in genomic diversity of Mucoromycotina.</title>
        <authorList>
            <person name="Muszewska A."/>
            <person name="Okrasinska A."/>
            <person name="Steczkiewicz K."/>
            <person name="Drgas O."/>
            <person name="Orlowska M."/>
            <person name="Perlinska-Lenart U."/>
            <person name="Aleksandrzak-Piekarczyk T."/>
            <person name="Szatraj K."/>
            <person name="Zielenkiewicz U."/>
            <person name="Pilsyk S."/>
            <person name="Malc E."/>
            <person name="Mieczkowski P."/>
            <person name="Kruszewska J.S."/>
            <person name="Biernat P."/>
            <person name="Pawlowska J."/>
        </authorList>
    </citation>
    <scope>NUCLEOTIDE SEQUENCE</scope>
    <source>
        <strain evidence="2">WA0000017839</strain>
    </source>
</reference>
<sequence length="400" mass="44053">MNQQSNVQGWLMDVPGYRENYRNERRHLLDIEESDETSQKRRPCSLLSISSEDSINLDDLINANFTTDMEDETDLSALSALDLDDSHEDFWKMDNFLNHLTHPFPPKDKGIFPHDDSNRSTYEEDLFSSKNTSLDDLSDSFYHEKVTEHDFMASLKLSSSYGEFDNPRLLQVPVSPKTSPIIHRERMHRSGSISSENSMNSASTITPHYRALYPSTSTSTSSIGSHSTAASSFLPRSTTSNKNTTERITQPRFRPAAAPPASLSETTSTRQQVGLTRRATHIPAPATTSTSPSPHKKTLIASPNRTKSTTLAHKKSNPTLGRSASRIGGGGGGSRASHIPTPPRSTTSLGISSIFTSQQERPKTSLGSTLKSPSNLRRAPSTLPTLTKSTGLRLPTRKLV</sequence>
<feature type="compositionally biased region" description="Polar residues" evidence="1">
    <location>
        <begin position="301"/>
        <end position="311"/>
    </location>
</feature>
<dbReference type="OrthoDB" id="2290647at2759"/>
<feature type="compositionally biased region" description="Low complexity" evidence="1">
    <location>
        <begin position="215"/>
        <end position="232"/>
    </location>
</feature>
<evidence type="ECO:0000256" key="1">
    <source>
        <dbReference type="SAM" id="MobiDB-lite"/>
    </source>
</evidence>
<name>A0A8H7QIE1_9FUNG</name>
<feature type="compositionally biased region" description="Polar residues" evidence="1">
    <location>
        <begin position="344"/>
        <end position="375"/>
    </location>
</feature>
<accession>A0A8H7QIE1</accession>
<keyword evidence="3" id="KW-1185">Reference proteome</keyword>
<evidence type="ECO:0000313" key="2">
    <source>
        <dbReference type="EMBL" id="KAG2193001.1"/>
    </source>
</evidence>
<feature type="compositionally biased region" description="Polar residues" evidence="1">
    <location>
        <begin position="263"/>
        <end position="274"/>
    </location>
</feature>
<protein>
    <submittedName>
        <fullName evidence="2">Uncharacterized protein</fullName>
    </submittedName>
</protein>
<feature type="compositionally biased region" description="Polar residues" evidence="1">
    <location>
        <begin position="234"/>
        <end position="248"/>
    </location>
</feature>
<evidence type="ECO:0000313" key="3">
    <source>
        <dbReference type="Proteomes" id="UP000603453"/>
    </source>
</evidence>
<organism evidence="2 3">
    <name type="scientific">Mucor saturninus</name>
    <dbReference type="NCBI Taxonomy" id="64648"/>
    <lineage>
        <taxon>Eukaryota</taxon>
        <taxon>Fungi</taxon>
        <taxon>Fungi incertae sedis</taxon>
        <taxon>Mucoromycota</taxon>
        <taxon>Mucoromycotina</taxon>
        <taxon>Mucoromycetes</taxon>
        <taxon>Mucorales</taxon>
        <taxon>Mucorineae</taxon>
        <taxon>Mucoraceae</taxon>
        <taxon>Mucor</taxon>
    </lineage>
</organism>
<feature type="compositionally biased region" description="Low complexity" evidence="1">
    <location>
        <begin position="283"/>
        <end position="293"/>
    </location>
</feature>
<dbReference type="EMBL" id="JAEPRD010000254">
    <property type="protein sequence ID" value="KAG2193001.1"/>
    <property type="molecule type" value="Genomic_DNA"/>
</dbReference>
<feature type="region of interest" description="Disordered" evidence="1">
    <location>
        <begin position="215"/>
        <end position="400"/>
    </location>
</feature>
<feature type="compositionally biased region" description="Low complexity" evidence="1">
    <location>
        <begin position="251"/>
        <end position="261"/>
    </location>
</feature>